<reference evidence="2" key="1">
    <citation type="submission" date="2019-04" db="EMBL/GenBank/DDBJ databases">
        <title>Friends and foes A comparative genomics studyof 23 Aspergillus species from section Flavi.</title>
        <authorList>
            <consortium name="DOE Joint Genome Institute"/>
            <person name="Kjaerbolling I."/>
            <person name="Vesth T."/>
            <person name="Frisvad J.C."/>
            <person name="Nybo J.L."/>
            <person name="Theobald S."/>
            <person name="Kildgaard S."/>
            <person name="Isbrandt T."/>
            <person name="Kuo A."/>
            <person name="Sato A."/>
            <person name="Lyhne E.K."/>
            <person name="Kogle M.E."/>
            <person name="Wiebenga A."/>
            <person name="Kun R.S."/>
            <person name="Lubbers R.J."/>
            <person name="Makela M.R."/>
            <person name="Barry K."/>
            <person name="Chovatia M."/>
            <person name="Clum A."/>
            <person name="Daum C."/>
            <person name="Haridas S."/>
            <person name="He G."/>
            <person name="LaButti K."/>
            <person name="Lipzen A."/>
            <person name="Mondo S."/>
            <person name="Riley R."/>
            <person name="Salamov A."/>
            <person name="Simmons B.A."/>
            <person name="Magnuson J.K."/>
            <person name="Henrissat B."/>
            <person name="Mortensen U.H."/>
            <person name="Larsen T.O."/>
            <person name="Devries R.P."/>
            <person name="Grigoriev I.V."/>
            <person name="Machida M."/>
            <person name="Baker S.E."/>
            <person name="Andersen M.R."/>
        </authorList>
    </citation>
    <scope>NUCLEOTIDE SEQUENCE [LARGE SCALE GENOMIC DNA]</scope>
    <source>
        <strain evidence="2">IBT 14317</strain>
    </source>
</reference>
<dbReference type="SUPFAM" id="SSF56112">
    <property type="entry name" value="Protein kinase-like (PK-like)"/>
    <property type="match status" value="1"/>
</dbReference>
<dbReference type="InterPro" id="IPR051678">
    <property type="entry name" value="AGP_Transferase"/>
</dbReference>
<feature type="domain" description="Aminoglycoside phosphotransferase" evidence="1">
    <location>
        <begin position="97"/>
        <end position="306"/>
    </location>
</feature>
<evidence type="ECO:0000259" key="1">
    <source>
        <dbReference type="Pfam" id="PF01636"/>
    </source>
</evidence>
<dbReference type="GO" id="GO:0016740">
    <property type="term" value="F:transferase activity"/>
    <property type="evidence" value="ECO:0007669"/>
    <property type="project" value="UniProtKB-KW"/>
</dbReference>
<dbReference type="OrthoDB" id="2906425at2759"/>
<gene>
    <name evidence="2" type="ORF">BDV23DRAFT_175049</name>
</gene>
<dbReference type="AlphaFoldDB" id="A0A5N7BYJ4"/>
<name>A0A5N7BYJ4_PETAA</name>
<protein>
    <submittedName>
        <fullName evidence="2">Phosphotransferase enzyme family protein</fullName>
    </submittedName>
</protein>
<dbReference type="PANTHER" id="PTHR21310:SF54">
    <property type="entry name" value="AMINOGLYCOSIDE PHOSPHOTRANSFERASE DOMAIN-CONTAINING PROTEIN"/>
    <property type="match status" value="1"/>
</dbReference>
<dbReference type="Pfam" id="PF01636">
    <property type="entry name" value="APH"/>
    <property type="match status" value="1"/>
</dbReference>
<dbReference type="EMBL" id="ML735302">
    <property type="protein sequence ID" value="KAE8386914.1"/>
    <property type="molecule type" value="Genomic_DNA"/>
</dbReference>
<sequence>MINKPGRVRLTPSMIPNSPNFDVEDSTFFSKWSQLPSPEEVRARAQAQHLLGVNPDDRKVHSLTTPFVRPPPVIFENMRLFVKWGSAVRVSEAQCLYAVRRFLGDDVPVPEVYGWRTDGDEKFIYMEYTEGQTLEKVWDVMEPGDQVSICHELRTIYDNLRQLEQDSSNPFIGNVVREPLYDRAFHIKYMSEAGPFATVRDFHDWFTFLYRRPMSDPYSVPVEPFRHDLPDNSTIKFTHGDLHRSNIIVTPRPPYHILAIVDWEQSGWLPAYWEARKAQYTADRSEEWSIRHLPIILDQYTSTWDPWDYYTMAMGC</sequence>
<keyword evidence="2" id="KW-0808">Transferase</keyword>
<dbReference type="Gene3D" id="3.90.1200.10">
    <property type="match status" value="1"/>
</dbReference>
<dbReference type="Proteomes" id="UP000326877">
    <property type="component" value="Unassembled WGS sequence"/>
</dbReference>
<evidence type="ECO:0000313" key="2">
    <source>
        <dbReference type="EMBL" id="KAE8386914.1"/>
    </source>
</evidence>
<dbReference type="PANTHER" id="PTHR21310">
    <property type="entry name" value="AMINOGLYCOSIDE PHOSPHOTRANSFERASE-RELATED-RELATED"/>
    <property type="match status" value="1"/>
</dbReference>
<proteinExistence type="predicted"/>
<dbReference type="InterPro" id="IPR011009">
    <property type="entry name" value="Kinase-like_dom_sf"/>
</dbReference>
<organism evidence="2">
    <name type="scientific">Petromyces alliaceus</name>
    <name type="common">Aspergillus alliaceus</name>
    <dbReference type="NCBI Taxonomy" id="209559"/>
    <lineage>
        <taxon>Eukaryota</taxon>
        <taxon>Fungi</taxon>
        <taxon>Dikarya</taxon>
        <taxon>Ascomycota</taxon>
        <taxon>Pezizomycotina</taxon>
        <taxon>Eurotiomycetes</taxon>
        <taxon>Eurotiomycetidae</taxon>
        <taxon>Eurotiales</taxon>
        <taxon>Aspergillaceae</taxon>
        <taxon>Aspergillus</taxon>
        <taxon>Aspergillus subgen. Circumdati</taxon>
    </lineage>
</organism>
<dbReference type="InterPro" id="IPR002575">
    <property type="entry name" value="Aminoglycoside_PTrfase"/>
</dbReference>
<accession>A0A5N7BYJ4</accession>